<comment type="caution">
    <text evidence="7">The sequence shown here is derived from an EMBL/GenBank/DDBJ whole genome shotgun (WGS) entry which is preliminary data.</text>
</comment>
<evidence type="ECO:0000256" key="6">
    <source>
        <dbReference type="SAM" id="Phobius"/>
    </source>
</evidence>
<dbReference type="EMBL" id="RXPE01000010">
    <property type="protein sequence ID" value="RTR27510.1"/>
    <property type="molecule type" value="Genomic_DNA"/>
</dbReference>
<keyword evidence="5 6" id="KW-0472">Membrane</keyword>
<feature type="transmembrane region" description="Helical" evidence="6">
    <location>
        <begin position="118"/>
        <end position="138"/>
    </location>
</feature>
<keyword evidence="8" id="KW-1185">Reference proteome</keyword>
<accession>A0A3S0I8B7</accession>
<evidence type="ECO:0000313" key="8">
    <source>
        <dbReference type="Proteomes" id="UP000277766"/>
    </source>
</evidence>
<dbReference type="RefSeq" id="WP_126351954.1">
    <property type="nucleotide sequence ID" value="NZ_CP086380.1"/>
</dbReference>
<dbReference type="PANTHER" id="PTHR30086:SF20">
    <property type="entry name" value="ARGININE EXPORTER PROTEIN ARGO-RELATED"/>
    <property type="match status" value="1"/>
</dbReference>
<feature type="transmembrane region" description="Helical" evidence="6">
    <location>
        <begin position="66"/>
        <end position="89"/>
    </location>
</feature>
<dbReference type="Pfam" id="PF01810">
    <property type="entry name" value="LysE"/>
    <property type="match status" value="1"/>
</dbReference>
<dbReference type="GO" id="GO:0015171">
    <property type="term" value="F:amino acid transmembrane transporter activity"/>
    <property type="evidence" value="ECO:0007669"/>
    <property type="project" value="TreeGrafter"/>
</dbReference>
<keyword evidence="4 6" id="KW-1133">Transmembrane helix</keyword>
<evidence type="ECO:0000256" key="4">
    <source>
        <dbReference type="ARBA" id="ARBA00022989"/>
    </source>
</evidence>
<comment type="subcellular location">
    <subcellularLocation>
        <location evidence="1">Cell membrane</location>
        <topology evidence="1">Multi-pass membrane protein</topology>
    </subcellularLocation>
</comment>
<dbReference type="PANTHER" id="PTHR30086">
    <property type="entry name" value="ARGININE EXPORTER PROTEIN ARGO"/>
    <property type="match status" value="1"/>
</dbReference>
<proteinExistence type="predicted"/>
<evidence type="ECO:0000256" key="5">
    <source>
        <dbReference type="ARBA" id="ARBA00023136"/>
    </source>
</evidence>
<evidence type="ECO:0000313" key="7">
    <source>
        <dbReference type="EMBL" id="RTR27510.1"/>
    </source>
</evidence>
<evidence type="ECO:0000256" key="1">
    <source>
        <dbReference type="ARBA" id="ARBA00004651"/>
    </source>
</evidence>
<reference evidence="7 8" key="1">
    <citation type="submission" date="2018-12" db="EMBL/GenBank/DDBJ databases">
        <title>Deinococcus radiophilus ATCC 27603 genome sequencing and assembly.</title>
        <authorList>
            <person name="Maclea K.S."/>
            <person name="Maynard C.R."/>
        </authorList>
    </citation>
    <scope>NUCLEOTIDE SEQUENCE [LARGE SCALE GENOMIC DNA]</scope>
    <source>
        <strain evidence="7 8">ATCC 27603</strain>
    </source>
</reference>
<name>A0A3S0I8B7_9DEIO</name>
<dbReference type="AlphaFoldDB" id="A0A3S0I8B7"/>
<organism evidence="7 8">
    <name type="scientific">Deinococcus radiophilus</name>
    <dbReference type="NCBI Taxonomy" id="32062"/>
    <lineage>
        <taxon>Bacteria</taxon>
        <taxon>Thermotogati</taxon>
        <taxon>Deinococcota</taxon>
        <taxon>Deinococci</taxon>
        <taxon>Deinococcales</taxon>
        <taxon>Deinococcaceae</taxon>
        <taxon>Deinococcus</taxon>
    </lineage>
</organism>
<gene>
    <name evidence="7" type="ORF">EJ104_06525</name>
</gene>
<feature type="transmembrane region" description="Helical" evidence="6">
    <location>
        <begin position="6"/>
        <end position="29"/>
    </location>
</feature>
<dbReference type="InterPro" id="IPR001123">
    <property type="entry name" value="LeuE-type"/>
</dbReference>
<keyword evidence="3 6" id="KW-0812">Transmembrane</keyword>
<keyword evidence="2" id="KW-1003">Cell membrane</keyword>
<dbReference type="GO" id="GO:0005886">
    <property type="term" value="C:plasma membrane"/>
    <property type="evidence" value="ECO:0007669"/>
    <property type="project" value="UniProtKB-SubCell"/>
</dbReference>
<feature type="transmembrane region" description="Helical" evidence="6">
    <location>
        <begin position="150"/>
        <end position="168"/>
    </location>
</feature>
<protein>
    <submittedName>
        <fullName evidence="7">LysE family translocator</fullName>
    </submittedName>
</protein>
<dbReference type="OrthoDB" id="9784202at2"/>
<dbReference type="PIRSF" id="PIRSF006324">
    <property type="entry name" value="LeuE"/>
    <property type="match status" value="1"/>
</dbReference>
<evidence type="ECO:0000256" key="2">
    <source>
        <dbReference type="ARBA" id="ARBA00022475"/>
    </source>
</evidence>
<evidence type="ECO:0000256" key="3">
    <source>
        <dbReference type="ARBA" id="ARBA00022692"/>
    </source>
</evidence>
<sequence>MIDPQIMAAFAAAVLVAIAVPGPDALLVLGNTLSHDKRGGFMTALGVCLGYGVHILAALLGLTAIVLASATLFGLVKMVGAAYLIYLGLQAWRQRGGLELGDVGGPQRTPWQLLQQGFLGNALNPKAILFFMAVLPQFVRPEQGQIPLQIIQLGAVNFVVSLLFYTLLAHAAERIRLGLQHRPAVAERVQKALGGLLIGLGASLLLTKRPAS</sequence>
<feature type="transmembrane region" description="Helical" evidence="6">
    <location>
        <begin position="41"/>
        <end position="60"/>
    </location>
</feature>
<dbReference type="Proteomes" id="UP000277766">
    <property type="component" value="Unassembled WGS sequence"/>
</dbReference>